<dbReference type="PROSITE" id="PS50111">
    <property type="entry name" value="CHEMOTAXIS_TRANSDUC_2"/>
    <property type="match status" value="1"/>
</dbReference>
<dbReference type="GO" id="GO:0004888">
    <property type="term" value="F:transmembrane signaling receptor activity"/>
    <property type="evidence" value="ECO:0007669"/>
    <property type="project" value="InterPro"/>
</dbReference>
<dbReference type="Pfam" id="PF00672">
    <property type="entry name" value="HAMP"/>
    <property type="match status" value="1"/>
</dbReference>
<dbReference type="CDD" id="cd06225">
    <property type="entry name" value="HAMP"/>
    <property type="match status" value="1"/>
</dbReference>
<dbReference type="SMART" id="SM00304">
    <property type="entry name" value="HAMP"/>
    <property type="match status" value="1"/>
</dbReference>
<evidence type="ECO:0000256" key="4">
    <source>
        <dbReference type="PROSITE-ProRule" id="PRU00284"/>
    </source>
</evidence>
<dbReference type="GO" id="GO:0006935">
    <property type="term" value="P:chemotaxis"/>
    <property type="evidence" value="ECO:0007669"/>
    <property type="project" value="InterPro"/>
</dbReference>
<dbReference type="EMBL" id="MTSM01000008">
    <property type="protein sequence ID" value="OPX55626.1"/>
    <property type="molecule type" value="Genomic_DNA"/>
</dbReference>
<comment type="caution">
    <text evidence="8">The sequence shown here is derived from an EMBL/GenBank/DDBJ whole genome shotgun (WGS) entry which is preliminary data.</text>
</comment>
<protein>
    <recommendedName>
        <fullName evidence="10">Methyl-accepting chemotaxis protein</fullName>
    </recommendedName>
</protein>
<feature type="domain" description="HAMP" evidence="7">
    <location>
        <begin position="211"/>
        <end position="263"/>
    </location>
</feature>
<dbReference type="OrthoDB" id="8613753at2"/>
<evidence type="ECO:0000313" key="9">
    <source>
        <dbReference type="Proteomes" id="UP000191418"/>
    </source>
</evidence>
<keyword evidence="5" id="KW-1133">Transmembrane helix</keyword>
<dbReference type="AlphaFoldDB" id="A0A1T4PAW1"/>
<evidence type="ECO:0000259" key="7">
    <source>
        <dbReference type="PROSITE" id="PS50885"/>
    </source>
</evidence>
<evidence type="ECO:0008006" key="10">
    <source>
        <dbReference type="Google" id="ProtNLM"/>
    </source>
</evidence>
<dbReference type="Pfam" id="PF00015">
    <property type="entry name" value="MCPsignal"/>
    <property type="match status" value="1"/>
</dbReference>
<dbReference type="Gene3D" id="1.10.287.950">
    <property type="entry name" value="Methyl-accepting chemotaxis protein"/>
    <property type="match status" value="1"/>
</dbReference>
<comment type="similarity">
    <text evidence="3">Belongs to the methyl-accepting chemotaxis (MCP) protein family.</text>
</comment>
<dbReference type="PROSITE" id="PS50885">
    <property type="entry name" value="HAMP"/>
    <property type="match status" value="1"/>
</dbReference>
<keyword evidence="2 4" id="KW-0807">Transducer</keyword>
<dbReference type="SUPFAM" id="SSF58104">
    <property type="entry name" value="Methyl-accepting chemotaxis protein (MCP) signaling domain"/>
    <property type="match status" value="1"/>
</dbReference>
<keyword evidence="9" id="KW-1185">Reference proteome</keyword>
<dbReference type="PRINTS" id="PR00260">
    <property type="entry name" value="CHEMTRNSDUCR"/>
</dbReference>
<proteinExistence type="inferred from homology"/>
<dbReference type="Proteomes" id="UP000191418">
    <property type="component" value="Unassembled WGS sequence"/>
</dbReference>
<evidence type="ECO:0000256" key="5">
    <source>
        <dbReference type="SAM" id="Phobius"/>
    </source>
</evidence>
<gene>
    <name evidence="8" type="ORF">BTE48_08430</name>
</gene>
<dbReference type="InterPro" id="IPR003660">
    <property type="entry name" value="HAMP_dom"/>
</dbReference>
<dbReference type="PANTHER" id="PTHR32089">
    <property type="entry name" value="METHYL-ACCEPTING CHEMOTAXIS PROTEIN MCPB"/>
    <property type="match status" value="1"/>
</dbReference>
<dbReference type="SMART" id="SM00283">
    <property type="entry name" value="MA"/>
    <property type="match status" value="1"/>
</dbReference>
<organism evidence="8 9">
    <name type="scientific">Oceanospirillum multiglobuliferum</name>
    <dbReference type="NCBI Taxonomy" id="64969"/>
    <lineage>
        <taxon>Bacteria</taxon>
        <taxon>Pseudomonadati</taxon>
        <taxon>Pseudomonadota</taxon>
        <taxon>Gammaproteobacteria</taxon>
        <taxon>Oceanospirillales</taxon>
        <taxon>Oceanospirillaceae</taxon>
        <taxon>Oceanospirillum</taxon>
    </lineage>
</organism>
<evidence type="ECO:0000256" key="2">
    <source>
        <dbReference type="ARBA" id="ARBA00023224"/>
    </source>
</evidence>
<dbReference type="STRING" id="64969.SAMN02745127_01401"/>
<dbReference type="GO" id="GO:0007165">
    <property type="term" value="P:signal transduction"/>
    <property type="evidence" value="ECO:0007669"/>
    <property type="project" value="UniProtKB-KW"/>
</dbReference>
<keyword evidence="5" id="KW-0812">Transmembrane</keyword>
<evidence type="ECO:0000256" key="1">
    <source>
        <dbReference type="ARBA" id="ARBA00004370"/>
    </source>
</evidence>
<dbReference type="RefSeq" id="WP_078745020.1">
    <property type="nucleotide sequence ID" value="NZ_FUXG01000008.1"/>
</dbReference>
<sequence length="540" mass="58881">MFVTIRARLLVVVLLLNALAVASYTAYLYQVRKADLYHQIDSQLSFAARTVAHLTDQSLYDRVANGSFTQQESDSLQRRVYNLLQSTNVTYIYTMVQKPEGIAFVLDTPEKEEIDKGDLGEKLSIYKDPSDGIAEAFRTQQPVFDEYKDEWGEFRSIFIPYTTTTGQQFVAGADIAITQISTELMATLLTSCGIGFVIFVIASLITYGLVASVLKPLATAQELMRRVASSRDLSLRAETGPDEIGLLLKDFNNLMTELQSALANTARNAWETAAVADQLQASSHEMSIRAQEVVSAVDEVRQHAMSTGQLLESSDTELSNAVAEVLRSVERLDAGQAAIKKVAETIEYTTRSQSALSEELDQLSRQAEGVNEVLSVISGIADQTNLLALNAAIEAARAGEHGRGFAVVADEVRQLATRTQDSLDKTSSIIGNIVVSIGGIAGKMKNSAGQFDKLLTESNTALERVTESTSSMHGTRHKMHQTSTNVSEVLSCTRNVLSLMGNVESQTHHNTNSTNEISDAAERLQHSAVALKNQLAKFTA</sequence>
<reference evidence="8 9" key="1">
    <citation type="submission" date="2017-01" db="EMBL/GenBank/DDBJ databases">
        <title>Genome Sequencing of a Marine Spirillum, Oceanospirillum multiglobuliferum ATCC 33336, from Japan.</title>
        <authorList>
            <person name="Carney J.G."/>
            <person name="Trachtenberg A.M."/>
            <person name="Rheaume B.A."/>
            <person name="Linnane J.D."/>
            <person name="Pitts N.L."/>
            <person name="Mykles D.L."/>
            <person name="Maclea K.S."/>
        </authorList>
    </citation>
    <scope>NUCLEOTIDE SEQUENCE [LARGE SCALE GENOMIC DNA]</scope>
    <source>
        <strain evidence="8 9">ATCC 33336</strain>
    </source>
</reference>
<dbReference type="GO" id="GO:0016020">
    <property type="term" value="C:membrane"/>
    <property type="evidence" value="ECO:0007669"/>
    <property type="project" value="UniProtKB-SubCell"/>
</dbReference>
<dbReference type="InterPro" id="IPR004089">
    <property type="entry name" value="MCPsignal_dom"/>
</dbReference>
<dbReference type="InterPro" id="IPR004090">
    <property type="entry name" value="Chemotax_Me-accpt_rcpt"/>
</dbReference>
<accession>A0A1T4PAW1</accession>
<feature type="domain" description="Methyl-accepting transducer" evidence="6">
    <location>
        <begin position="268"/>
        <end position="525"/>
    </location>
</feature>
<comment type="subcellular location">
    <subcellularLocation>
        <location evidence="1">Membrane</location>
    </subcellularLocation>
</comment>
<keyword evidence="5" id="KW-0472">Membrane</keyword>
<evidence type="ECO:0000313" key="8">
    <source>
        <dbReference type="EMBL" id="OPX55626.1"/>
    </source>
</evidence>
<feature type="transmembrane region" description="Helical" evidence="5">
    <location>
        <begin position="193"/>
        <end position="214"/>
    </location>
</feature>
<evidence type="ECO:0000259" key="6">
    <source>
        <dbReference type="PROSITE" id="PS50111"/>
    </source>
</evidence>
<dbReference type="PANTHER" id="PTHR32089:SF112">
    <property type="entry name" value="LYSOZYME-LIKE PROTEIN-RELATED"/>
    <property type="match status" value="1"/>
</dbReference>
<name>A0A1T4PAW1_9GAMM</name>
<evidence type="ECO:0000256" key="3">
    <source>
        <dbReference type="ARBA" id="ARBA00029447"/>
    </source>
</evidence>